<feature type="compositionally biased region" description="Polar residues" evidence="1">
    <location>
        <begin position="78"/>
        <end position="92"/>
    </location>
</feature>
<evidence type="ECO:0000313" key="3">
    <source>
        <dbReference type="Proteomes" id="UP001305414"/>
    </source>
</evidence>
<dbReference type="EMBL" id="JAWHQM010000018">
    <property type="protein sequence ID" value="KAK5630980.1"/>
    <property type="molecule type" value="Genomic_DNA"/>
</dbReference>
<reference evidence="2 3" key="1">
    <citation type="submission" date="2023-10" db="EMBL/GenBank/DDBJ databases">
        <title>Draft genome sequence of Xylaria bambusicola isolate GMP-LS, the root and basal stem rot pathogen of sugarcane in Indonesia.</title>
        <authorList>
            <person name="Selvaraj P."/>
            <person name="Muralishankar V."/>
            <person name="Muruganantham S."/>
            <person name="Sp S."/>
            <person name="Haryani S."/>
            <person name="Lau K.J.X."/>
            <person name="Naqvi N.I."/>
        </authorList>
    </citation>
    <scope>NUCLEOTIDE SEQUENCE [LARGE SCALE GENOMIC DNA]</scope>
    <source>
        <strain evidence="2">GMP-LS</strain>
    </source>
</reference>
<protein>
    <submittedName>
        <fullName evidence="2">Uncharacterized protein</fullName>
    </submittedName>
</protein>
<evidence type="ECO:0000313" key="2">
    <source>
        <dbReference type="EMBL" id="KAK5630980.1"/>
    </source>
</evidence>
<dbReference type="Proteomes" id="UP001305414">
    <property type="component" value="Unassembled WGS sequence"/>
</dbReference>
<keyword evidence="3" id="KW-1185">Reference proteome</keyword>
<sequence>MRYGQKGGNNLGQYQVGGFDHSGGNSFGQNVRGTGYKGRNFDPNFHNRRNEGKESGYKGKNFDPNYHNRRGPGLNILGQGNSKSNFNPNYRNRGSRRHPGNTCSALPMLFITKFSEKVLQILQTDRDGDLNICSCTHPGETKCFYTISELYRNSLVNAAELQTELVRLLEYFMRDQAYVRKALNLFLEDNPDSILQNVLETMVAIRSGATTGQGIVENEGWEWGEDLRDDIIC</sequence>
<feature type="compositionally biased region" description="Basic and acidic residues" evidence="1">
    <location>
        <begin position="48"/>
        <end position="61"/>
    </location>
</feature>
<proteinExistence type="predicted"/>
<evidence type="ECO:0000256" key="1">
    <source>
        <dbReference type="SAM" id="MobiDB-lite"/>
    </source>
</evidence>
<accession>A0AAN7YZ50</accession>
<name>A0AAN7YZ50_9PEZI</name>
<gene>
    <name evidence="2" type="ORF">RRF57_006695</name>
</gene>
<dbReference type="AlphaFoldDB" id="A0AAN7YZ50"/>
<organism evidence="2 3">
    <name type="scientific">Xylaria bambusicola</name>
    <dbReference type="NCBI Taxonomy" id="326684"/>
    <lineage>
        <taxon>Eukaryota</taxon>
        <taxon>Fungi</taxon>
        <taxon>Dikarya</taxon>
        <taxon>Ascomycota</taxon>
        <taxon>Pezizomycotina</taxon>
        <taxon>Sordariomycetes</taxon>
        <taxon>Xylariomycetidae</taxon>
        <taxon>Xylariales</taxon>
        <taxon>Xylariaceae</taxon>
        <taxon>Xylaria</taxon>
    </lineage>
</organism>
<feature type="compositionally biased region" description="Polar residues" evidence="1">
    <location>
        <begin position="23"/>
        <end position="32"/>
    </location>
</feature>
<comment type="caution">
    <text evidence="2">The sequence shown here is derived from an EMBL/GenBank/DDBJ whole genome shotgun (WGS) entry which is preliminary data.</text>
</comment>
<feature type="region of interest" description="Disordered" evidence="1">
    <location>
        <begin position="14"/>
        <end position="98"/>
    </location>
</feature>